<dbReference type="HOGENOM" id="CLU_1427750_0_0_1"/>
<name>W6YEB7_COCC2</name>
<evidence type="ECO:0000313" key="3">
    <source>
        <dbReference type="Proteomes" id="UP000053841"/>
    </source>
</evidence>
<accession>W6YEB7</accession>
<proteinExistence type="predicted"/>
<evidence type="ECO:0000313" key="2">
    <source>
        <dbReference type="EMBL" id="EUC37822.1"/>
    </source>
</evidence>
<organism evidence="2 3">
    <name type="scientific">Cochliobolus carbonum (strain 26-R-13)</name>
    <name type="common">Maize leaf spot fungus</name>
    <name type="synonym">Bipolaris zeicola</name>
    <dbReference type="NCBI Taxonomy" id="930089"/>
    <lineage>
        <taxon>Eukaryota</taxon>
        <taxon>Fungi</taxon>
        <taxon>Dikarya</taxon>
        <taxon>Ascomycota</taxon>
        <taxon>Pezizomycotina</taxon>
        <taxon>Dothideomycetes</taxon>
        <taxon>Pleosporomycetidae</taxon>
        <taxon>Pleosporales</taxon>
        <taxon>Pleosporineae</taxon>
        <taxon>Pleosporaceae</taxon>
        <taxon>Bipolaris</taxon>
    </lineage>
</organism>
<evidence type="ECO:0000256" key="1">
    <source>
        <dbReference type="SAM" id="MobiDB-lite"/>
    </source>
</evidence>
<dbReference type="EMBL" id="KI964547">
    <property type="protein sequence ID" value="EUC37822.1"/>
    <property type="molecule type" value="Genomic_DNA"/>
</dbReference>
<gene>
    <name evidence="2" type="ORF">COCCADRAFT_22581</name>
</gene>
<keyword evidence="3" id="KW-1185">Reference proteome</keyword>
<feature type="compositionally biased region" description="Basic and acidic residues" evidence="1">
    <location>
        <begin position="44"/>
        <end position="55"/>
    </location>
</feature>
<dbReference type="GeneID" id="19145230"/>
<reference evidence="2 3" key="1">
    <citation type="journal article" date="2013" name="PLoS Genet.">
        <title>Comparative genome structure, secondary metabolite, and effector coding capacity across Cochliobolus pathogens.</title>
        <authorList>
            <person name="Condon B.J."/>
            <person name="Leng Y."/>
            <person name="Wu D."/>
            <person name="Bushley K.E."/>
            <person name="Ohm R.A."/>
            <person name="Otillar R."/>
            <person name="Martin J."/>
            <person name="Schackwitz W."/>
            <person name="Grimwood J."/>
            <person name="MohdZainudin N."/>
            <person name="Xue C."/>
            <person name="Wang R."/>
            <person name="Manning V.A."/>
            <person name="Dhillon B."/>
            <person name="Tu Z.J."/>
            <person name="Steffenson B.J."/>
            <person name="Salamov A."/>
            <person name="Sun H."/>
            <person name="Lowry S."/>
            <person name="LaButti K."/>
            <person name="Han J."/>
            <person name="Copeland A."/>
            <person name="Lindquist E."/>
            <person name="Barry K."/>
            <person name="Schmutz J."/>
            <person name="Baker S.E."/>
            <person name="Ciuffetti L.M."/>
            <person name="Grigoriev I.V."/>
            <person name="Zhong S."/>
            <person name="Turgeon B.G."/>
        </authorList>
    </citation>
    <scope>NUCLEOTIDE SEQUENCE [LARGE SCALE GENOMIC DNA]</scope>
    <source>
        <strain evidence="2 3">26-R-13</strain>
    </source>
</reference>
<dbReference type="AlphaFoldDB" id="W6YEB7"/>
<dbReference type="KEGG" id="bze:COCCADRAFT_22581"/>
<dbReference type="OrthoDB" id="3786627at2759"/>
<dbReference type="RefSeq" id="XP_007707803.1">
    <property type="nucleotide sequence ID" value="XM_007709613.1"/>
</dbReference>
<feature type="region of interest" description="Disordered" evidence="1">
    <location>
        <begin position="27"/>
        <end position="103"/>
    </location>
</feature>
<dbReference type="Proteomes" id="UP000053841">
    <property type="component" value="Unassembled WGS sequence"/>
</dbReference>
<feature type="compositionally biased region" description="Low complexity" evidence="1">
    <location>
        <begin position="76"/>
        <end position="95"/>
    </location>
</feature>
<protein>
    <submittedName>
        <fullName evidence="2">Uncharacterized protein</fullName>
    </submittedName>
</protein>
<sequence length="197" mass="21793">MAQDSLLRHTFKRGPLFFRYRKMTCSVPPSTNESDESLILEPPRYPHDPPSWRDEEASDTSCTRRMHKNRHTSYDSCSTTSTPSSPTTSSSCSSSRATTPLPPYQRIHRSISPLAISTGDLFHAVVQEAVAATTLHMKTLDTALGVLQTMQGLSATVDVLRGEMQEKRKACEVVRKELLQFGEVIRALGLVEGVTGV</sequence>